<protein>
    <submittedName>
        <fullName evidence="12">HemY protein</fullName>
    </submittedName>
</protein>
<dbReference type="RefSeq" id="WP_090378065.1">
    <property type="nucleotide sequence ID" value="NZ_CP156749.1"/>
</dbReference>
<proteinExistence type="predicted"/>
<keyword evidence="7 10" id="KW-1133">Transmembrane helix</keyword>
<evidence type="ECO:0000256" key="7">
    <source>
        <dbReference type="ARBA" id="ARBA00022989"/>
    </source>
</evidence>
<feature type="transmembrane region" description="Helical" evidence="10">
    <location>
        <begin position="47"/>
        <end position="64"/>
    </location>
</feature>
<comment type="pathway">
    <text evidence="3">Porphyrin-containing compound metabolism; protoheme biosynthesis.</text>
</comment>
<dbReference type="Proteomes" id="UP000242849">
    <property type="component" value="Unassembled WGS sequence"/>
</dbReference>
<keyword evidence="4" id="KW-1003">Cell membrane</keyword>
<dbReference type="STRING" id="53406.SAMN05421553_1271"/>
<evidence type="ECO:0000256" key="2">
    <source>
        <dbReference type="ARBA" id="ARBA00004429"/>
    </source>
</evidence>
<comment type="function">
    <text evidence="1">Involved in a late step of protoheme IX synthesis.</text>
</comment>
<evidence type="ECO:0000313" key="13">
    <source>
        <dbReference type="Proteomes" id="UP000242849"/>
    </source>
</evidence>
<keyword evidence="13" id="KW-1185">Reference proteome</keyword>
<evidence type="ECO:0000256" key="9">
    <source>
        <dbReference type="ARBA" id="ARBA00023244"/>
    </source>
</evidence>
<dbReference type="SUPFAM" id="SSF48452">
    <property type="entry name" value="TPR-like"/>
    <property type="match status" value="2"/>
</dbReference>
<evidence type="ECO:0000256" key="10">
    <source>
        <dbReference type="SAM" id="Phobius"/>
    </source>
</evidence>
<name>A0A1H4UJG6_PSEAG</name>
<evidence type="ECO:0000259" key="11">
    <source>
        <dbReference type="Pfam" id="PF07219"/>
    </source>
</evidence>
<dbReference type="GO" id="GO:0006779">
    <property type="term" value="P:porphyrin-containing compound biosynthetic process"/>
    <property type="evidence" value="ECO:0007669"/>
    <property type="project" value="UniProtKB-KW"/>
</dbReference>
<organism evidence="12 13">
    <name type="scientific">Pseudomonas anguilliseptica</name>
    <dbReference type="NCBI Taxonomy" id="53406"/>
    <lineage>
        <taxon>Bacteria</taxon>
        <taxon>Pseudomonadati</taxon>
        <taxon>Pseudomonadota</taxon>
        <taxon>Gammaproteobacteria</taxon>
        <taxon>Pseudomonadales</taxon>
        <taxon>Pseudomonadaceae</taxon>
        <taxon>Pseudomonas</taxon>
    </lineage>
</organism>
<evidence type="ECO:0000256" key="6">
    <source>
        <dbReference type="ARBA" id="ARBA00022692"/>
    </source>
</evidence>
<dbReference type="AlphaFoldDB" id="A0A1H4UJG6"/>
<dbReference type="OrthoDB" id="7053339at2"/>
<sequence>MKRIYWLLLVLAIVAGVASLVLFGLPLAEHKGYVLIAFQGFRYESSLWAFVALVLVLWLLVYLVRLSVRLLVTSGGLLNPWSRLHNRRRVRLASEQGFLDLAEGRWARALRHLKQAASSSPQPLSYYLGAARAAHQLGHHNDSDDLLEQALNRQPQAELAIALQHAELQLARGQTDAALETLQAMRSRHPHHHLVLRQLQQLYLQSGDWSALLGLLPDLRKEKALGNAELSELERQAWRGRLLQAAQPIDGDAQAALLALQQVWQAMSTAQHQVPELLAVYAEQLRQLGAEGEAEELLRHFVKQHYDTALVRLYGLLHGRDLGKQLQAAEGWLKQHPQDAGLLLTLGRLCLHSQLWGKAKDYLESSLVFQRHPETCAELARLLAQLGELERSNSLCQEGLRLLDARLCTPVLPAAI</sequence>
<dbReference type="NCBIfam" id="TIGR00540">
    <property type="entry name" value="TPR_hemY_coli"/>
    <property type="match status" value="1"/>
</dbReference>
<reference evidence="13" key="1">
    <citation type="submission" date="2016-10" db="EMBL/GenBank/DDBJ databases">
        <authorList>
            <person name="Varghese N."/>
            <person name="Submissions S."/>
        </authorList>
    </citation>
    <scope>NUCLEOTIDE SEQUENCE [LARGE SCALE GENOMIC DNA]</scope>
    <source>
        <strain evidence="13">DSM 12111</strain>
    </source>
</reference>
<dbReference type="GO" id="GO:0005886">
    <property type="term" value="C:plasma membrane"/>
    <property type="evidence" value="ECO:0007669"/>
    <property type="project" value="UniProtKB-SubCell"/>
</dbReference>
<dbReference type="Gene3D" id="1.25.40.10">
    <property type="entry name" value="Tetratricopeptide repeat domain"/>
    <property type="match status" value="2"/>
</dbReference>
<dbReference type="EMBL" id="FNSC01000001">
    <property type="protein sequence ID" value="SEC68558.1"/>
    <property type="molecule type" value="Genomic_DNA"/>
</dbReference>
<dbReference type="InterPro" id="IPR005254">
    <property type="entry name" value="Heme_biosyn_assoc_TPR_pro"/>
</dbReference>
<keyword evidence="8 10" id="KW-0472">Membrane</keyword>
<evidence type="ECO:0000256" key="3">
    <source>
        <dbReference type="ARBA" id="ARBA00004744"/>
    </source>
</evidence>
<dbReference type="InterPro" id="IPR011990">
    <property type="entry name" value="TPR-like_helical_dom_sf"/>
</dbReference>
<evidence type="ECO:0000256" key="5">
    <source>
        <dbReference type="ARBA" id="ARBA00022519"/>
    </source>
</evidence>
<keyword evidence="6 10" id="KW-0812">Transmembrane</keyword>
<keyword evidence="9" id="KW-0627">Porphyrin biosynthesis</keyword>
<dbReference type="Pfam" id="PF07219">
    <property type="entry name" value="HemY_N"/>
    <property type="match status" value="1"/>
</dbReference>
<feature type="domain" description="HemY N-terminal" evidence="11">
    <location>
        <begin position="32"/>
        <end position="138"/>
    </location>
</feature>
<evidence type="ECO:0000256" key="4">
    <source>
        <dbReference type="ARBA" id="ARBA00022475"/>
    </source>
</evidence>
<comment type="subcellular location">
    <subcellularLocation>
        <location evidence="2">Cell inner membrane</location>
        <topology evidence="2">Multi-pass membrane protein</topology>
    </subcellularLocation>
</comment>
<evidence type="ECO:0000313" key="12">
    <source>
        <dbReference type="EMBL" id="SEC68558.1"/>
    </source>
</evidence>
<gene>
    <name evidence="12" type="ORF">SAMN05421553_1271</name>
</gene>
<dbReference type="UniPathway" id="UPA00252"/>
<evidence type="ECO:0000256" key="8">
    <source>
        <dbReference type="ARBA" id="ARBA00023136"/>
    </source>
</evidence>
<keyword evidence="5" id="KW-0997">Cell inner membrane</keyword>
<feature type="transmembrane region" description="Helical" evidence="10">
    <location>
        <begin position="7"/>
        <end position="27"/>
    </location>
</feature>
<accession>A0A1H4UJG6</accession>
<evidence type="ECO:0000256" key="1">
    <source>
        <dbReference type="ARBA" id="ARBA00002962"/>
    </source>
</evidence>
<dbReference type="InterPro" id="IPR010817">
    <property type="entry name" value="HemY_N"/>
</dbReference>
<dbReference type="GO" id="GO:0042168">
    <property type="term" value="P:heme metabolic process"/>
    <property type="evidence" value="ECO:0007669"/>
    <property type="project" value="InterPro"/>
</dbReference>